<dbReference type="InterPro" id="IPR012657">
    <property type="entry name" value="23S_rRNA-intervening_sequence"/>
</dbReference>
<evidence type="ECO:0000313" key="2">
    <source>
        <dbReference type="Proteomes" id="UP000228996"/>
    </source>
</evidence>
<dbReference type="Pfam" id="PF05635">
    <property type="entry name" value="23S_rRNA_IVP"/>
    <property type="match status" value="1"/>
</dbReference>
<comment type="caution">
    <text evidence="1">The sequence shown here is derived from an EMBL/GenBank/DDBJ whole genome shotgun (WGS) entry which is preliminary data.</text>
</comment>
<accession>A0A2M6XDP0</accession>
<dbReference type="Proteomes" id="UP000228996">
    <property type="component" value="Unassembled WGS sequence"/>
</dbReference>
<dbReference type="InterPro" id="IPR026354">
    <property type="entry name" value="4helix_suffix_dom"/>
</dbReference>
<dbReference type="EMBL" id="PEYO01000006">
    <property type="protein sequence ID" value="PIU03801.1"/>
    <property type="molecule type" value="Genomic_DNA"/>
</dbReference>
<gene>
    <name evidence="1" type="ORF">COT44_01440</name>
</gene>
<sequence length="180" mass="21347">MTEIGYKYLKTYQLSIIIFDSTYIFCERFLPEYKFRRTVEQMTQAARSMKQNIPEGYSETSLKSYIKLLGVSRGSVVELIEDYQDFLRLRGLKIWDKNDPRVLKIRDIRVIRDINDNPNSLNTLKLPDDPESAANFLLTLCFQESFLLNQQIKSLEEKFVNEGGYTENLYKKRIEVKYKR</sequence>
<evidence type="ECO:0000313" key="1">
    <source>
        <dbReference type="EMBL" id="PIU03801.1"/>
    </source>
</evidence>
<protein>
    <submittedName>
        <fullName evidence="1">Four helix bundle protein</fullName>
    </submittedName>
</protein>
<name>A0A2M6XDP0_9BACT</name>
<dbReference type="NCBIfam" id="TIGR04258">
    <property type="entry name" value="4helix_suffix"/>
    <property type="match status" value="1"/>
</dbReference>
<proteinExistence type="predicted"/>
<reference evidence="2" key="1">
    <citation type="submission" date="2017-09" db="EMBL/GenBank/DDBJ databases">
        <title>Depth-based differentiation of microbial function through sediment-hosted aquifers and enrichment of novel symbionts in the deep terrestrial subsurface.</title>
        <authorList>
            <person name="Probst A.J."/>
            <person name="Ladd B."/>
            <person name="Jarett J.K."/>
            <person name="Geller-Mcgrath D.E."/>
            <person name="Sieber C.M.K."/>
            <person name="Emerson J.B."/>
            <person name="Anantharaman K."/>
            <person name="Thomas B.C."/>
            <person name="Malmstrom R."/>
            <person name="Stieglmeier M."/>
            <person name="Klingl A."/>
            <person name="Woyke T."/>
            <person name="Ryan C.M."/>
            <person name="Banfield J.F."/>
        </authorList>
    </citation>
    <scope>NUCLEOTIDE SEQUENCE [LARGE SCALE GENOMIC DNA]</scope>
</reference>
<dbReference type="SUPFAM" id="SSF158446">
    <property type="entry name" value="IVS-encoded protein-like"/>
    <property type="match status" value="1"/>
</dbReference>
<organism evidence="1 2">
    <name type="scientific">Candidatus Shapirobacteria bacterium CG08_land_8_20_14_0_20_39_18</name>
    <dbReference type="NCBI Taxonomy" id="1974883"/>
    <lineage>
        <taxon>Bacteria</taxon>
        <taxon>Candidatus Shapironibacteriota</taxon>
    </lineage>
</organism>
<dbReference type="Gene3D" id="1.20.1440.60">
    <property type="entry name" value="23S rRNA-intervening sequence"/>
    <property type="match status" value="1"/>
</dbReference>
<dbReference type="NCBIfam" id="TIGR02436">
    <property type="entry name" value="four helix bundle protein"/>
    <property type="match status" value="1"/>
</dbReference>
<dbReference type="InterPro" id="IPR036583">
    <property type="entry name" value="23S_rRNA_IVS_sf"/>
</dbReference>
<dbReference type="AlphaFoldDB" id="A0A2M6XDP0"/>